<proteinExistence type="predicted"/>
<reference evidence="2" key="1">
    <citation type="submission" date="2020-06" db="EMBL/GenBank/DDBJ databases">
        <title>Draft genome of Bugula neritina, a colonial animal packing powerful symbionts and potential medicines.</title>
        <authorList>
            <person name="Rayko M."/>
        </authorList>
    </citation>
    <scope>NUCLEOTIDE SEQUENCE [LARGE SCALE GENOMIC DNA]</scope>
    <source>
        <strain evidence="2">Kwan_BN1</strain>
    </source>
</reference>
<keyword evidence="3" id="KW-1185">Reference proteome</keyword>
<name>A0A7J7KSG4_BUGNE</name>
<evidence type="ECO:0000313" key="3">
    <source>
        <dbReference type="Proteomes" id="UP000593567"/>
    </source>
</evidence>
<gene>
    <name evidence="2" type="ORF">EB796_000593</name>
</gene>
<protein>
    <submittedName>
        <fullName evidence="2">Uncharacterized protein</fullName>
    </submittedName>
</protein>
<sequence length="136" mass="14990">MATALNTSLAQLSTTVGKITLANAATYDDRGAAIYIVVIILIFAFGIMLMIAAQVAKGESQPGINRYIKEIKSIRDRAFFARMTTAQDRKLNPATKRDAHGRLLPAIKELHSMSQEDEKEIYTESMSLSSTYTSMV</sequence>
<dbReference type="EMBL" id="VXIV02000079">
    <property type="protein sequence ID" value="KAF6041114.1"/>
    <property type="molecule type" value="Genomic_DNA"/>
</dbReference>
<evidence type="ECO:0000256" key="1">
    <source>
        <dbReference type="SAM" id="Phobius"/>
    </source>
</evidence>
<dbReference type="AlphaFoldDB" id="A0A7J7KSG4"/>
<keyword evidence="1" id="KW-0472">Membrane</keyword>
<dbReference type="Proteomes" id="UP000593567">
    <property type="component" value="Unassembled WGS sequence"/>
</dbReference>
<evidence type="ECO:0000313" key="2">
    <source>
        <dbReference type="EMBL" id="KAF6041114.1"/>
    </source>
</evidence>
<accession>A0A7J7KSG4</accession>
<keyword evidence="1" id="KW-1133">Transmembrane helix</keyword>
<organism evidence="2 3">
    <name type="scientific">Bugula neritina</name>
    <name type="common">Brown bryozoan</name>
    <name type="synonym">Sertularia neritina</name>
    <dbReference type="NCBI Taxonomy" id="10212"/>
    <lineage>
        <taxon>Eukaryota</taxon>
        <taxon>Metazoa</taxon>
        <taxon>Spiralia</taxon>
        <taxon>Lophotrochozoa</taxon>
        <taxon>Bryozoa</taxon>
        <taxon>Gymnolaemata</taxon>
        <taxon>Cheilostomatida</taxon>
        <taxon>Flustrina</taxon>
        <taxon>Buguloidea</taxon>
        <taxon>Bugulidae</taxon>
        <taxon>Bugula</taxon>
    </lineage>
</organism>
<keyword evidence="1" id="KW-0812">Transmembrane</keyword>
<comment type="caution">
    <text evidence="2">The sequence shown here is derived from an EMBL/GenBank/DDBJ whole genome shotgun (WGS) entry which is preliminary data.</text>
</comment>
<feature type="transmembrane region" description="Helical" evidence="1">
    <location>
        <begin position="34"/>
        <end position="56"/>
    </location>
</feature>